<feature type="binding site" evidence="5">
    <location>
        <begin position="98"/>
        <end position="101"/>
    </location>
    <ligand>
        <name>FAD</name>
        <dbReference type="ChEBI" id="CHEBI:57692"/>
    </ligand>
</feature>
<evidence type="ECO:0000313" key="9">
    <source>
        <dbReference type="EMBL" id="SHO66523.1"/>
    </source>
</evidence>
<evidence type="ECO:0000256" key="2">
    <source>
        <dbReference type="ARBA" id="ARBA00010790"/>
    </source>
</evidence>
<dbReference type="STRING" id="1123029.SAMN02745172_03182"/>
<keyword evidence="10" id="KW-1185">Reference proteome</keyword>
<feature type="domain" description="Glucose-methanol-choline oxidoreductase N-terminal" evidence="8">
    <location>
        <begin position="260"/>
        <end position="274"/>
    </location>
</feature>
<keyword evidence="3 6" id="KW-0285">Flavoprotein</keyword>
<accession>A0A1M7ZNQ4</accession>
<dbReference type="Pfam" id="PF00732">
    <property type="entry name" value="GMC_oxred_N"/>
    <property type="match status" value="1"/>
</dbReference>
<dbReference type="SUPFAM" id="SSF51905">
    <property type="entry name" value="FAD/NAD(P)-binding domain"/>
    <property type="match status" value="1"/>
</dbReference>
<gene>
    <name evidence="9" type="ORF">SAMN02745172_03182</name>
</gene>
<evidence type="ECO:0000259" key="7">
    <source>
        <dbReference type="PROSITE" id="PS00623"/>
    </source>
</evidence>
<dbReference type="PANTHER" id="PTHR11552:SF147">
    <property type="entry name" value="CHOLINE DEHYDROGENASE, MITOCHONDRIAL"/>
    <property type="match status" value="1"/>
</dbReference>
<feature type="domain" description="Glucose-methanol-choline oxidoreductase N-terminal" evidence="7">
    <location>
        <begin position="88"/>
        <end position="111"/>
    </location>
</feature>
<evidence type="ECO:0000256" key="6">
    <source>
        <dbReference type="RuleBase" id="RU003968"/>
    </source>
</evidence>
<dbReference type="Proteomes" id="UP000186406">
    <property type="component" value="Unassembled WGS sequence"/>
</dbReference>
<keyword evidence="4 5" id="KW-0274">FAD</keyword>
<evidence type="ECO:0000256" key="5">
    <source>
        <dbReference type="PIRSR" id="PIRSR000137-2"/>
    </source>
</evidence>
<proteinExistence type="inferred from homology"/>
<dbReference type="InterPro" id="IPR036188">
    <property type="entry name" value="FAD/NAD-bd_sf"/>
</dbReference>
<dbReference type="PANTHER" id="PTHR11552">
    <property type="entry name" value="GLUCOSE-METHANOL-CHOLINE GMC OXIDOREDUCTASE"/>
    <property type="match status" value="1"/>
</dbReference>
<evidence type="ECO:0000256" key="3">
    <source>
        <dbReference type="ARBA" id="ARBA00022630"/>
    </source>
</evidence>
<dbReference type="GO" id="GO:0016614">
    <property type="term" value="F:oxidoreductase activity, acting on CH-OH group of donors"/>
    <property type="evidence" value="ECO:0007669"/>
    <property type="project" value="InterPro"/>
</dbReference>
<evidence type="ECO:0000259" key="8">
    <source>
        <dbReference type="PROSITE" id="PS00624"/>
    </source>
</evidence>
<dbReference type="Gene3D" id="3.30.560.10">
    <property type="entry name" value="Glucose Oxidase, domain 3"/>
    <property type="match status" value="1"/>
</dbReference>
<dbReference type="Gene3D" id="3.50.50.60">
    <property type="entry name" value="FAD/NAD(P)-binding domain"/>
    <property type="match status" value="1"/>
</dbReference>
<dbReference type="AlphaFoldDB" id="A0A1M7ZNQ4"/>
<evidence type="ECO:0000313" key="10">
    <source>
        <dbReference type="Proteomes" id="UP000186406"/>
    </source>
</evidence>
<protein>
    <submittedName>
        <fullName evidence="9">Choline dehydrogenase</fullName>
    </submittedName>
</protein>
<dbReference type="RefSeq" id="WP_073630429.1">
    <property type="nucleotide sequence ID" value="NZ_FRXO01000006.1"/>
</dbReference>
<dbReference type="EMBL" id="FRXO01000006">
    <property type="protein sequence ID" value="SHO66523.1"/>
    <property type="molecule type" value="Genomic_DNA"/>
</dbReference>
<feature type="binding site" evidence="5">
    <location>
        <position position="90"/>
    </location>
    <ligand>
        <name>FAD</name>
        <dbReference type="ChEBI" id="CHEBI:57692"/>
    </ligand>
</feature>
<dbReference type="InterPro" id="IPR012132">
    <property type="entry name" value="GMC_OxRdtase"/>
</dbReference>
<dbReference type="Pfam" id="PF05199">
    <property type="entry name" value="GMC_oxred_C"/>
    <property type="match status" value="1"/>
</dbReference>
<organism evidence="9 10">
    <name type="scientific">Pseudoxanthobacter soli DSM 19599</name>
    <dbReference type="NCBI Taxonomy" id="1123029"/>
    <lineage>
        <taxon>Bacteria</taxon>
        <taxon>Pseudomonadati</taxon>
        <taxon>Pseudomonadota</taxon>
        <taxon>Alphaproteobacteria</taxon>
        <taxon>Hyphomicrobiales</taxon>
        <taxon>Segnochrobactraceae</taxon>
        <taxon>Pseudoxanthobacter</taxon>
    </lineage>
</organism>
<name>A0A1M7ZNQ4_9HYPH</name>
<comment type="cofactor">
    <cofactor evidence="1 5">
        <name>FAD</name>
        <dbReference type="ChEBI" id="CHEBI:57692"/>
    </cofactor>
</comment>
<dbReference type="PROSITE" id="PS00624">
    <property type="entry name" value="GMC_OXRED_2"/>
    <property type="match status" value="1"/>
</dbReference>
<dbReference type="PROSITE" id="PS00623">
    <property type="entry name" value="GMC_OXRED_1"/>
    <property type="match status" value="1"/>
</dbReference>
<comment type="similarity">
    <text evidence="2 6">Belongs to the GMC oxidoreductase family.</text>
</comment>
<reference evidence="9 10" key="1">
    <citation type="submission" date="2016-12" db="EMBL/GenBank/DDBJ databases">
        <authorList>
            <person name="Song W.-J."/>
            <person name="Kurnit D.M."/>
        </authorList>
    </citation>
    <scope>NUCLEOTIDE SEQUENCE [LARGE SCALE GENOMIC DNA]</scope>
    <source>
        <strain evidence="9 10">DSM 19599</strain>
    </source>
</reference>
<dbReference type="GO" id="GO:0050660">
    <property type="term" value="F:flavin adenine dinucleotide binding"/>
    <property type="evidence" value="ECO:0007669"/>
    <property type="project" value="InterPro"/>
</dbReference>
<evidence type="ECO:0000256" key="4">
    <source>
        <dbReference type="ARBA" id="ARBA00022827"/>
    </source>
</evidence>
<dbReference type="PIRSF" id="PIRSF000137">
    <property type="entry name" value="Alcohol_oxidase"/>
    <property type="match status" value="1"/>
</dbReference>
<dbReference type="SUPFAM" id="SSF54373">
    <property type="entry name" value="FAD-linked reductases, C-terminal domain"/>
    <property type="match status" value="1"/>
</dbReference>
<evidence type="ECO:0000256" key="1">
    <source>
        <dbReference type="ARBA" id="ARBA00001974"/>
    </source>
</evidence>
<dbReference type="InterPro" id="IPR007867">
    <property type="entry name" value="GMC_OxRtase_C"/>
</dbReference>
<dbReference type="NCBIfam" id="NF002550">
    <property type="entry name" value="PRK02106.1"/>
    <property type="match status" value="1"/>
</dbReference>
<sequence length="538" mass="58660">MDTAIEDAGSYDFIIVGAGSAGCVLANRLTASGRHRVLLIEAGGEDRHIWIHIPLGYGKLFRDPRVNWMYETEPEPELGGRRVFQPRGKVLGGSSSINGLVYIRGQREDFDLWRDLGCTGWGFEDVLPYFIRSEDQQRGADRYHGVGGPLAVSDPVAPHPLCDAFIAAGQERGLPFNPDFNGESQEGVGYFQTTSRNGRRCSTAVGYLKPARKRPNLTVLTGAMATRVVFSGKVATGVEFLHQGRVKRARAGREVLLSGGAINSPQLLELSGVGDAARLTALGVPVVADAPRVGENLQDHFQVRMVFRCKKRITINDAYHNLFRRAGMGLDYALRRRGPLTVSAGYGTAFFRSNDHVATPDVEVHFITFSTNKMGEALHPFPGFTASVCQLRPESRGDIHIKSRDPLAPPAIRVNYLSTEVDRQTNVDGLKKLRHIMQAPAMSDFMETEIEPGLAIASDADLLAYCRRVGSTIYHPSGTCTMGTGEDAAVTPDLKVRGVERVRVVDASIMPRLISGNCNAAIVMIGEKAADMILADAR</sequence>
<dbReference type="InterPro" id="IPR000172">
    <property type="entry name" value="GMC_OxRdtase_N"/>
</dbReference>